<dbReference type="KEGG" id="tng:GSTEN00020198G001"/>
<sequence>MDLNKFTAPPVDSGTPDGCCAGALPRTRECHVSLRDIEALCGRVRTVDSGSCLPKTRALEHNGLFTSPSLHSPTDSQGLPGAATVQLRPPQMLLGCSDDPGLVPALELQIVVKQEQLGARALRKASKRHPLRDAGPQHLQ</sequence>
<evidence type="ECO:0000313" key="2">
    <source>
        <dbReference type="EMBL" id="CAG01435.1"/>
    </source>
</evidence>
<dbReference type="AlphaFoldDB" id="Q4SD47"/>
<accession>Q4SD47</accession>
<proteinExistence type="predicted"/>
<evidence type="ECO:0000256" key="1">
    <source>
        <dbReference type="SAM" id="MobiDB-lite"/>
    </source>
</evidence>
<feature type="compositionally biased region" description="Basic residues" evidence="1">
    <location>
        <begin position="121"/>
        <end position="130"/>
    </location>
</feature>
<reference evidence="2" key="1">
    <citation type="journal article" date="2004" name="Nature">
        <title>Genome duplication in the teleost fish Tetraodon nigroviridis reveals the early vertebrate proto-karyotype.</title>
        <authorList>
            <person name="Jaillon O."/>
            <person name="Aury J.-M."/>
            <person name="Brunet F."/>
            <person name="Petit J.-L."/>
            <person name="Stange-Thomann N."/>
            <person name="Mauceli E."/>
            <person name="Bouneau L."/>
            <person name="Fischer C."/>
            <person name="Ozouf-Costaz C."/>
            <person name="Bernot A."/>
            <person name="Nicaud S."/>
            <person name="Jaffe D."/>
            <person name="Fisher S."/>
            <person name="Lutfalla G."/>
            <person name="Dossat C."/>
            <person name="Segurens B."/>
            <person name="Dasilva C."/>
            <person name="Salanoubat M."/>
            <person name="Levy M."/>
            <person name="Boudet N."/>
            <person name="Castellano S."/>
            <person name="Anthouard V."/>
            <person name="Jubin C."/>
            <person name="Castelli V."/>
            <person name="Katinka M."/>
            <person name="Vacherie B."/>
            <person name="Biemont C."/>
            <person name="Skalli Z."/>
            <person name="Cattolico L."/>
            <person name="Poulain J."/>
            <person name="De Berardinis V."/>
            <person name="Cruaud C."/>
            <person name="Duprat S."/>
            <person name="Brottier P."/>
            <person name="Coutanceau J.-P."/>
            <person name="Gouzy J."/>
            <person name="Parra G."/>
            <person name="Lardier G."/>
            <person name="Chapple C."/>
            <person name="McKernan K.J."/>
            <person name="McEwan P."/>
            <person name="Bosak S."/>
            <person name="Kellis M."/>
            <person name="Volff J.-N."/>
            <person name="Guigo R."/>
            <person name="Zody M.C."/>
            <person name="Mesirov J."/>
            <person name="Lindblad-Toh K."/>
            <person name="Birren B."/>
            <person name="Nusbaum C."/>
            <person name="Kahn D."/>
            <person name="Robinson-Rechavi M."/>
            <person name="Laudet V."/>
            <person name="Schachter V."/>
            <person name="Quetier F."/>
            <person name="Saurin W."/>
            <person name="Scarpelli C."/>
            <person name="Wincker P."/>
            <person name="Lander E.S."/>
            <person name="Weissenbach J."/>
            <person name="Roest Crollius H."/>
        </authorList>
    </citation>
    <scope>NUCLEOTIDE SEQUENCE [LARGE SCALE GENOMIC DNA]</scope>
</reference>
<feature type="region of interest" description="Disordered" evidence="1">
    <location>
        <begin position="121"/>
        <end position="140"/>
    </location>
</feature>
<comment type="caution">
    <text evidence="2">The sequence shown here is derived from an EMBL/GenBank/DDBJ whole genome shotgun (WGS) entry which is preliminary data.</text>
</comment>
<gene>
    <name evidence="2" type="ORF">GSTENG00020198001</name>
</gene>
<organism evidence="2">
    <name type="scientific">Tetraodon nigroviridis</name>
    <name type="common">Spotted green pufferfish</name>
    <name type="synonym">Chelonodon nigroviridis</name>
    <dbReference type="NCBI Taxonomy" id="99883"/>
    <lineage>
        <taxon>Eukaryota</taxon>
        <taxon>Metazoa</taxon>
        <taxon>Chordata</taxon>
        <taxon>Craniata</taxon>
        <taxon>Vertebrata</taxon>
        <taxon>Euteleostomi</taxon>
        <taxon>Actinopterygii</taxon>
        <taxon>Neopterygii</taxon>
        <taxon>Teleostei</taxon>
        <taxon>Neoteleostei</taxon>
        <taxon>Acanthomorphata</taxon>
        <taxon>Eupercaria</taxon>
        <taxon>Tetraodontiformes</taxon>
        <taxon>Tetradontoidea</taxon>
        <taxon>Tetraodontidae</taxon>
        <taxon>Tetraodon</taxon>
    </lineage>
</organism>
<dbReference type="EMBL" id="CAAE01014643">
    <property type="protein sequence ID" value="CAG01435.1"/>
    <property type="molecule type" value="Genomic_DNA"/>
</dbReference>
<reference evidence="2" key="2">
    <citation type="submission" date="2004-02" db="EMBL/GenBank/DDBJ databases">
        <authorList>
            <consortium name="Genoscope"/>
            <consortium name="Whitehead Institute Centre for Genome Research"/>
        </authorList>
    </citation>
    <scope>NUCLEOTIDE SEQUENCE</scope>
</reference>
<protein>
    <submittedName>
        <fullName evidence="2">(spotted green pufferfish) hypothetical protein</fullName>
    </submittedName>
</protein>
<name>Q4SD47_TETNG</name>